<keyword evidence="9" id="KW-1185">Reference proteome</keyword>
<comment type="caution">
    <text evidence="8">The sequence shown here is derived from an EMBL/GenBank/DDBJ whole genome shotgun (WGS) entry which is preliminary data.</text>
</comment>
<dbReference type="InterPro" id="IPR029486">
    <property type="entry name" value="GH97_N"/>
</dbReference>
<comment type="cofactor">
    <cofactor evidence="1">
        <name>Ca(2+)</name>
        <dbReference type="ChEBI" id="CHEBI:29108"/>
    </cofactor>
</comment>
<dbReference type="InterPro" id="IPR014718">
    <property type="entry name" value="GH-type_carb-bd"/>
</dbReference>
<dbReference type="SUPFAM" id="SSF51445">
    <property type="entry name" value="(Trans)glycosidases"/>
    <property type="match status" value="1"/>
</dbReference>
<evidence type="ECO:0000256" key="1">
    <source>
        <dbReference type="ARBA" id="ARBA00001913"/>
    </source>
</evidence>
<feature type="chain" id="PRO_5015417407" evidence="4">
    <location>
        <begin position="25"/>
        <end position="713"/>
    </location>
</feature>
<dbReference type="InterPro" id="IPR019563">
    <property type="entry name" value="GH97_catalytic"/>
</dbReference>
<dbReference type="Pfam" id="PF10566">
    <property type="entry name" value="Glyco_hydro_97"/>
    <property type="match status" value="1"/>
</dbReference>
<dbReference type="GO" id="GO:0030246">
    <property type="term" value="F:carbohydrate binding"/>
    <property type="evidence" value="ECO:0007669"/>
    <property type="project" value="InterPro"/>
</dbReference>
<dbReference type="RefSeq" id="WP_104813324.1">
    <property type="nucleotide sequence ID" value="NZ_MQUB01000001.1"/>
</dbReference>
<evidence type="ECO:0000313" key="9">
    <source>
        <dbReference type="Proteomes" id="UP000239800"/>
    </source>
</evidence>
<dbReference type="OrthoDB" id="57532at2"/>
<dbReference type="Pfam" id="PF14509">
    <property type="entry name" value="GH97_C"/>
    <property type="match status" value="1"/>
</dbReference>
<sequence length="713" mass="80569">MIIATQNLKRAALLVVLVAFTACQQEESNEQLTTVSSPDGNNTIVFSLSKTGQPTYSVNHGDQEVILPSTLGFQFLDQAELKGSFEIVETNIKDRSETWEMPWGEQREVINNYNRLKIQLRETSPPNRLLNIAFRAYDDGIAFRYEFPEQDGLNEVEIEEEQTEFRLTGDHKSWWIPGDWDIYEHVYNTTSFTDIDAISKRDHPNLAATYIPHNAVNTPVTMRTDTGLHLSFHEANLTDYAGMTLGVNADQMSMTSILVGSENTEYKVKRTTPFKTPWRTIQIAEEAKDLIASNLIVNLNEPNKLGDVSWFKPMKYVGIWWEMHLDKSRWDYGMTREGDGPWEDTGQAHGRHGATTENAKRYIDFAAANNMSGLLVEGWNTGWERWIGFEDREGVFDFLTPYPDYDIQEVARYGNEKGVELIMHHETSAATGTYDKQIEAAYQLMQQLGSHSVKTGYVGKIIPKGEYHHNQYMVNHYRRALEIAAKYQVAINAHEPIKATGLRRTYPNAISREGLRGQEFNAWASDGGNPPEHLPIVAFTRMLAGPIDFTPGVFDIDLPTKPNNQINTTLAQQLALYVVIYSPIQMACDLPENYEGQPGLQFIQDVGVDWEQSVVLNGEVGEFVTIAREERESGNWFLGSITNEQAREISVSFDFLPQGVSYTARVYRDAQNAHYADNPTALTIEEIEIDRESSMNFDLAAGGGLAISLLINN</sequence>
<evidence type="ECO:0000313" key="8">
    <source>
        <dbReference type="EMBL" id="PQB05386.1"/>
    </source>
</evidence>
<evidence type="ECO:0000259" key="6">
    <source>
        <dbReference type="Pfam" id="PF14508"/>
    </source>
</evidence>
<dbReference type="InterPro" id="IPR029483">
    <property type="entry name" value="GH97_C"/>
</dbReference>
<dbReference type="Gene3D" id="3.20.20.70">
    <property type="entry name" value="Aldolase class I"/>
    <property type="match status" value="1"/>
</dbReference>
<gene>
    <name evidence="8" type="ORF">BST85_11170</name>
</gene>
<evidence type="ECO:0000256" key="4">
    <source>
        <dbReference type="SAM" id="SignalP"/>
    </source>
</evidence>
<feature type="domain" description="Glycosyl-hydrolase 97 C-terminal oligomerisation" evidence="7">
    <location>
        <begin position="609"/>
        <end position="709"/>
    </location>
</feature>
<dbReference type="InterPro" id="IPR017853">
    <property type="entry name" value="GH"/>
</dbReference>
<dbReference type="EMBL" id="MQUB01000001">
    <property type="protein sequence ID" value="PQB05386.1"/>
    <property type="molecule type" value="Genomic_DNA"/>
</dbReference>
<protein>
    <submittedName>
        <fullName evidence="8">Alpha-glucosidase</fullName>
    </submittedName>
</protein>
<dbReference type="InterPro" id="IPR013785">
    <property type="entry name" value="Aldolase_TIM"/>
</dbReference>
<feature type="domain" description="Glycosyl-hydrolase 97 catalytic" evidence="5">
    <location>
        <begin position="320"/>
        <end position="514"/>
    </location>
</feature>
<dbReference type="Pfam" id="PF14508">
    <property type="entry name" value="GH97_N"/>
    <property type="match status" value="1"/>
</dbReference>
<dbReference type="PANTHER" id="PTHR35803">
    <property type="entry name" value="GLUCAN 1,4-ALPHA-GLUCOSIDASE SUSB-RELATED"/>
    <property type="match status" value="1"/>
</dbReference>
<name>A0A2S7KRZ3_9FLAO</name>
<comment type="subunit">
    <text evidence="2">Monomer.</text>
</comment>
<dbReference type="PANTHER" id="PTHR35803:SF1">
    <property type="entry name" value="GLUCAN 1,4-ALPHA-GLUCOSIDASE SUSB"/>
    <property type="match status" value="1"/>
</dbReference>
<evidence type="ECO:0000256" key="3">
    <source>
        <dbReference type="ARBA" id="ARBA00022837"/>
    </source>
</evidence>
<dbReference type="Gene3D" id="2.70.98.10">
    <property type="match status" value="1"/>
</dbReference>
<dbReference type="Proteomes" id="UP000239800">
    <property type="component" value="Unassembled WGS sequence"/>
</dbReference>
<evidence type="ECO:0000256" key="2">
    <source>
        <dbReference type="ARBA" id="ARBA00011245"/>
    </source>
</evidence>
<reference evidence="8 9" key="1">
    <citation type="submission" date="2016-11" db="EMBL/GenBank/DDBJ databases">
        <title>Trade-off between light-utilization and light-protection in marine flavobacteria.</title>
        <authorList>
            <person name="Kumagai Y."/>
        </authorList>
    </citation>
    <scope>NUCLEOTIDE SEQUENCE [LARGE SCALE GENOMIC DNA]</scope>
    <source>
        <strain evidence="8 9">NBRC 107741</strain>
    </source>
</reference>
<dbReference type="AlphaFoldDB" id="A0A2S7KRZ3"/>
<evidence type="ECO:0000259" key="7">
    <source>
        <dbReference type="Pfam" id="PF14509"/>
    </source>
</evidence>
<keyword evidence="3" id="KW-0106">Calcium</keyword>
<dbReference type="InterPro" id="IPR052720">
    <property type="entry name" value="Glycosyl_hydrolase_97"/>
</dbReference>
<feature type="domain" description="Glycosyl-hydrolase 97 N-terminal" evidence="6">
    <location>
        <begin position="35"/>
        <end position="302"/>
    </location>
</feature>
<feature type="signal peptide" evidence="4">
    <location>
        <begin position="1"/>
        <end position="24"/>
    </location>
</feature>
<keyword evidence="4" id="KW-0732">Signal</keyword>
<accession>A0A2S7KRZ3</accession>
<proteinExistence type="predicted"/>
<organism evidence="8 9">
    <name type="scientific">Aureitalea marina</name>
    <dbReference type="NCBI Taxonomy" id="930804"/>
    <lineage>
        <taxon>Bacteria</taxon>
        <taxon>Pseudomonadati</taxon>
        <taxon>Bacteroidota</taxon>
        <taxon>Flavobacteriia</taxon>
        <taxon>Flavobacteriales</taxon>
        <taxon>Flavobacteriaceae</taxon>
        <taxon>Aureitalea</taxon>
    </lineage>
</organism>
<evidence type="ECO:0000259" key="5">
    <source>
        <dbReference type="Pfam" id="PF10566"/>
    </source>
</evidence>